<dbReference type="OrthoDB" id="9894478at2759"/>
<keyword evidence="1" id="KW-0812">Transmembrane</keyword>
<dbReference type="InterPro" id="IPR022320">
    <property type="entry name" value="TNFR_17"/>
</dbReference>
<dbReference type="Pfam" id="PF09257">
    <property type="entry name" value="BCMA-Tall_bind"/>
    <property type="match status" value="1"/>
</dbReference>
<dbReference type="RefSeq" id="XP_033819775.1">
    <property type="nucleotide sequence ID" value="XM_033963884.1"/>
</dbReference>
<dbReference type="PANTHER" id="PTHR20437">
    <property type="entry name" value="TUMOR NECROSIS FACTOR RECEPTOR SUBFAMILY MEMBER 13/17"/>
    <property type="match status" value="1"/>
</dbReference>
<dbReference type="Proteomes" id="UP000515159">
    <property type="component" value="Chromosome 11"/>
</dbReference>
<evidence type="ECO:0000259" key="2">
    <source>
        <dbReference type="Pfam" id="PF09257"/>
    </source>
</evidence>
<evidence type="ECO:0000313" key="4">
    <source>
        <dbReference type="RefSeq" id="XP_033819775.1"/>
    </source>
</evidence>
<keyword evidence="3" id="KW-1185">Reference proteome</keyword>
<dbReference type="PRINTS" id="PR01967">
    <property type="entry name" value="TNFACTORR17"/>
</dbReference>
<accession>A0A6P8SL55</accession>
<name>A0A6P8SL55_GEOSA</name>
<dbReference type="GO" id="GO:0038023">
    <property type="term" value="F:signaling receptor activity"/>
    <property type="evidence" value="ECO:0007669"/>
    <property type="project" value="InterPro"/>
</dbReference>
<feature type="domain" description="BCMA TALL-1 binding" evidence="2">
    <location>
        <begin position="18"/>
        <end position="53"/>
    </location>
</feature>
<organism evidence="3 4">
    <name type="scientific">Geotrypetes seraphini</name>
    <name type="common">Gaboon caecilian</name>
    <name type="synonym">Caecilia seraphini</name>
    <dbReference type="NCBI Taxonomy" id="260995"/>
    <lineage>
        <taxon>Eukaryota</taxon>
        <taxon>Metazoa</taxon>
        <taxon>Chordata</taxon>
        <taxon>Craniata</taxon>
        <taxon>Vertebrata</taxon>
        <taxon>Euteleostomi</taxon>
        <taxon>Amphibia</taxon>
        <taxon>Gymnophiona</taxon>
        <taxon>Geotrypetes</taxon>
    </lineage>
</organism>
<proteinExistence type="predicted"/>
<protein>
    <submittedName>
        <fullName evidence="4">Tumor necrosis factor receptor superfamily member 17</fullName>
    </submittedName>
</protein>
<evidence type="ECO:0000256" key="1">
    <source>
        <dbReference type="SAM" id="Phobius"/>
    </source>
</evidence>
<reference evidence="4" key="1">
    <citation type="submission" date="2025-08" db="UniProtKB">
        <authorList>
            <consortium name="RefSeq"/>
        </authorList>
    </citation>
    <scope>IDENTIFICATION</scope>
</reference>
<dbReference type="Gene3D" id="4.10.1290.10">
    <property type="entry name" value="Tumor necrosis factor receptor superfamily"/>
    <property type="match status" value="1"/>
</dbReference>
<dbReference type="GO" id="GO:0033209">
    <property type="term" value="P:tumor necrosis factor-mediated signaling pathway"/>
    <property type="evidence" value="ECO:0007669"/>
    <property type="project" value="InterPro"/>
</dbReference>
<dbReference type="CTD" id="608"/>
<sequence>MVQSAKMDRVLLKMSGQCSENEYFDMLLQICQPCHVRCLRSPPRQCHNYCNNNVVNPEKVTAKDTDGVLWICLGTVLFLTVTVFILTVLLKKLHPMMSKDEFWQTETGLNPDICKADTKNTMDKDTEGHELPATEPVGKTAVICEADMEENSHEVCSLQKLQHRPDTQFPLPATEEGATVLVTTKTSDYCNHRPGVLGDTFVEIWKSFCSTS</sequence>
<keyword evidence="1" id="KW-0472">Membrane</keyword>
<dbReference type="PANTHER" id="PTHR20437:SF0">
    <property type="entry name" value="TUMOR NECROSIS FACTOR RECEPTOR SUPERFAMILY MEMBER 17"/>
    <property type="match status" value="1"/>
</dbReference>
<dbReference type="InterPro" id="IPR043521">
    <property type="entry name" value="TNFR_13C/17"/>
</dbReference>
<keyword evidence="4" id="KW-0675">Receptor</keyword>
<evidence type="ECO:0000313" key="3">
    <source>
        <dbReference type="Proteomes" id="UP000515159"/>
    </source>
</evidence>
<dbReference type="GeneID" id="117369394"/>
<dbReference type="InParanoid" id="A0A6P8SL55"/>
<dbReference type="AlphaFoldDB" id="A0A6P8SL55"/>
<keyword evidence="1" id="KW-1133">Transmembrane helix</keyword>
<dbReference type="InterPro" id="IPR015337">
    <property type="entry name" value="BCMA_Tall-1-bd"/>
</dbReference>
<dbReference type="KEGG" id="gsh:117369394"/>
<dbReference type="SUPFAM" id="SSF57586">
    <property type="entry name" value="TNF receptor-like"/>
    <property type="match status" value="1"/>
</dbReference>
<dbReference type="FunCoup" id="A0A6P8SL55">
    <property type="interactions" value="531"/>
</dbReference>
<feature type="transmembrane region" description="Helical" evidence="1">
    <location>
        <begin position="68"/>
        <end position="90"/>
    </location>
</feature>
<gene>
    <name evidence="4" type="primary">TNFRSF17</name>
</gene>